<dbReference type="EMBL" id="CAJNOL010001501">
    <property type="protein sequence ID" value="CAF1371537.1"/>
    <property type="molecule type" value="Genomic_DNA"/>
</dbReference>
<accession>A0A814S109</accession>
<name>A0A814S109_9BILA</name>
<comment type="caution">
    <text evidence="2">The sequence shown here is derived from an EMBL/GenBank/DDBJ whole genome shotgun (WGS) entry which is preliminary data.</text>
</comment>
<evidence type="ECO:0000313" key="3">
    <source>
        <dbReference type="EMBL" id="CAF1371537.1"/>
    </source>
</evidence>
<dbReference type="Proteomes" id="UP000663870">
    <property type="component" value="Unassembled WGS sequence"/>
</dbReference>
<evidence type="ECO:0000313" key="2">
    <source>
        <dbReference type="EMBL" id="CAF1141221.1"/>
    </source>
</evidence>
<dbReference type="EMBL" id="CAJNOH010000877">
    <property type="protein sequence ID" value="CAF1141221.1"/>
    <property type="molecule type" value="Genomic_DNA"/>
</dbReference>
<dbReference type="AlphaFoldDB" id="A0A814S109"/>
<gene>
    <name evidence="3" type="ORF">JXQ802_LOCUS33178</name>
    <name evidence="2" type="ORF">PYM288_LOCUS21719</name>
</gene>
<evidence type="ECO:0000256" key="1">
    <source>
        <dbReference type="SAM" id="MobiDB-lite"/>
    </source>
</evidence>
<protein>
    <submittedName>
        <fullName evidence="2">Uncharacterized protein</fullName>
    </submittedName>
</protein>
<sequence>MRRRFRSTPYSLPNGGGHHAPHINITHDNGDLRIELKKNIQSDKSDEIQRAGRIMSDYRGPKSETQPPNTIGSFKFILRTESSNDMFDFLDYLDTRDSLSRYEHLYEWEVPNSPLRVSVRNRRSDGKRPRDTNFVVEVRVFKKDIPTDEGIMMAWHNFTGTFVENRRQRRNRIEEMRRNGFSYAPETLQGMDVSRDAPIPIPVLGLELGIGIDRNWLELSIIGQEPTEIGIAQY</sequence>
<reference evidence="2" key="1">
    <citation type="submission" date="2021-02" db="EMBL/GenBank/DDBJ databases">
        <authorList>
            <person name="Nowell W R."/>
        </authorList>
    </citation>
    <scope>NUCLEOTIDE SEQUENCE</scope>
</reference>
<organism evidence="2 4">
    <name type="scientific">Rotaria sordida</name>
    <dbReference type="NCBI Taxonomy" id="392033"/>
    <lineage>
        <taxon>Eukaryota</taxon>
        <taxon>Metazoa</taxon>
        <taxon>Spiralia</taxon>
        <taxon>Gnathifera</taxon>
        <taxon>Rotifera</taxon>
        <taxon>Eurotatoria</taxon>
        <taxon>Bdelloidea</taxon>
        <taxon>Philodinida</taxon>
        <taxon>Philodinidae</taxon>
        <taxon>Rotaria</taxon>
    </lineage>
</organism>
<evidence type="ECO:0000313" key="5">
    <source>
        <dbReference type="Proteomes" id="UP000663870"/>
    </source>
</evidence>
<feature type="region of interest" description="Disordered" evidence="1">
    <location>
        <begin position="1"/>
        <end position="22"/>
    </location>
</feature>
<evidence type="ECO:0000313" key="4">
    <source>
        <dbReference type="Proteomes" id="UP000663854"/>
    </source>
</evidence>
<keyword evidence="5" id="KW-1185">Reference proteome</keyword>
<dbReference type="Proteomes" id="UP000663854">
    <property type="component" value="Unassembled WGS sequence"/>
</dbReference>
<proteinExistence type="predicted"/>